<dbReference type="EC" id="1.2.1.84" evidence="9"/>
<evidence type="ECO:0000256" key="2">
    <source>
        <dbReference type="ARBA" id="ARBA00005928"/>
    </source>
</evidence>
<evidence type="ECO:0000256" key="6">
    <source>
        <dbReference type="ARBA" id="ARBA00023098"/>
    </source>
</evidence>
<dbReference type="GO" id="GO:0005777">
    <property type="term" value="C:peroxisome"/>
    <property type="evidence" value="ECO:0007669"/>
    <property type="project" value="TreeGrafter"/>
</dbReference>
<feature type="domain" description="Thioester reductase (TE)" evidence="11">
    <location>
        <begin position="43"/>
        <end position="313"/>
    </location>
</feature>
<keyword evidence="4" id="KW-0812">Transmembrane</keyword>
<dbReference type="CDD" id="cd09071">
    <property type="entry name" value="FAR_C"/>
    <property type="match status" value="1"/>
</dbReference>
<evidence type="ECO:0000259" key="10">
    <source>
        <dbReference type="Pfam" id="PF03015"/>
    </source>
</evidence>
<keyword evidence="9" id="KW-0560">Oxidoreductase</keyword>
<name>A0A9Q0RP15_BLOTA</name>
<evidence type="ECO:0000256" key="4">
    <source>
        <dbReference type="ARBA" id="ARBA00022692"/>
    </source>
</evidence>
<evidence type="ECO:0000256" key="8">
    <source>
        <dbReference type="ARBA" id="ARBA00052530"/>
    </source>
</evidence>
<protein>
    <recommendedName>
        <fullName evidence="9">Fatty acyl-CoA reductase</fullName>
        <ecNumber evidence="9">1.2.1.84</ecNumber>
    </recommendedName>
</protein>
<keyword evidence="6 9" id="KW-0443">Lipid metabolism</keyword>
<dbReference type="Pfam" id="PF03015">
    <property type="entry name" value="Sterile"/>
    <property type="match status" value="1"/>
</dbReference>
<evidence type="ECO:0000313" key="13">
    <source>
        <dbReference type="Proteomes" id="UP001142055"/>
    </source>
</evidence>
<evidence type="ECO:0000256" key="1">
    <source>
        <dbReference type="ARBA" id="ARBA00004141"/>
    </source>
</evidence>
<dbReference type="PANTHER" id="PTHR11011:SF116">
    <property type="entry name" value="FATTY ACYL-COA REDUCTASE CG5065-RELATED"/>
    <property type="match status" value="1"/>
</dbReference>
<keyword evidence="13" id="KW-1185">Reference proteome</keyword>
<gene>
    <name evidence="12" type="ORF">RDWZM_007098</name>
</gene>
<feature type="domain" description="Fatty acyl-CoA reductase C-terminal" evidence="10">
    <location>
        <begin position="385"/>
        <end position="476"/>
    </location>
</feature>
<reference evidence="12" key="1">
    <citation type="submission" date="2022-12" db="EMBL/GenBank/DDBJ databases">
        <title>Genome assemblies of Blomia tropicalis.</title>
        <authorList>
            <person name="Cui Y."/>
        </authorList>
    </citation>
    <scope>NUCLEOTIDE SEQUENCE</scope>
    <source>
        <tissue evidence="12">Adult mites</tissue>
    </source>
</reference>
<keyword evidence="5" id="KW-1133">Transmembrane helix</keyword>
<dbReference type="InterPro" id="IPR013120">
    <property type="entry name" value="FAR_NAD-bd"/>
</dbReference>
<dbReference type="GO" id="GO:0080019">
    <property type="term" value="F:alcohol-forming very long-chain fatty acyl-CoA reductase activity"/>
    <property type="evidence" value="ECO:0007669"/>
    <property type="project" value="InterPro"/>
</dbReference>
<comment type="function">
    <text evidence="9">Catalyzes the reduction of fatty acyl-CoA to fatty alcohols.</text>
</comment>
<dbReference type="InterPro" id="IPR026055">
    <property type="entry name" value="FAR"/>
</dbReference>
<dbReference type="SUPFAM" id="SSF51735">
    <property type="entry name" value="NAD(P)-binding Rossmann-fold domains"/>
    <property type="match status" value="1"/>
</dbReference>
<evidence type="ECO:0000256" key="3">
    <source>
        <dbReference type="ARBA" id="ARBA00022516"/>
    </source>
</evidence>
<comment type="catalytic activity">
    <reaction evidence="8 9">
        <text>a long-chain fatty acyl-CoA + 2 NADPH + 2 H(+) = a long-chain primary fatty alcohol + 2 NADP(+) + CoA</text>
        <dbReference type="Rhea" id="RHEA:52716"/>
        <dbReference type="ChEBI" id="CHEBI:15378"/>
        <dbReference type="ChEBI" id="CHEBI:57287"/>
        <dbReference type="ChEBI" id="CHEBI:57783"/>
        <dbReference type="ChEBI" id="CHEBI:58349"/>
        <dbReference type="ChEBI" id="CHEBI:77396"/>
        <dbReference type="ChEBI" id="CHEBI:83139"/>
        <dbReference type="EC" id="1.2.1.84"/>
    </reaction>
</comment>
<dbReference type="PANTHER" id="PTHR11011">
    <property type="entry name" value="MALE STERILITY PROTEIN 2-RELATED"/>
    <property type="match status" value="1"/>
</dbReference>
<dbReference type="CDD" id="cd05236">
    <property type="entry name" value="FAR-N_SDR_e"/>
    <property type="match status" value="1"/>
</dbReference>
<keyword evidence="9" id="KW-0521">NADP</keyword>
<sequence>MKTIESEIGGYRSAPDMHTSLGAMASADESEIASFYTGKCIFITGATGFVGKVLVEKLLRSCDGIQKIYILLRSKKGVEPRNRVNELLNSKAFDRLRENNPSQLTKVIPIPGDITLPGLGISKLDLEMLIRDVSIVFHSAATVKFDEPLRTSINFNTLGTRYILDICHQMKKLTALVHVSTAYSNCDLHDVDEQLYPPPAPPKKIIELAEWMDDDTLNSLTPKLLGKRPNTYTYTKALAESLLVEESGKIPTAIVRPSIVTAAWREPYPGWVDNINGPTGIVLASGKGMLRTMLFDSRACADLIPVDMVINLMIAVAWHTATTRPKSVIIYNCTSGMMNGIKWGEIERLVFPLLLEYPSIQVFRYPGGTFKESRLVNNFCSVFNHLIPAYLFDGFMKLTGKKTMMVRIYEKLHRATNALEWFTTHDWNFKSNNVIEMSERLQGIDQKTFQFDVRNLQWTDYWHDYVLGIRKFILKEEDETIQSARNKLNRVYYTHKFISVLFLFGLWHMLLRTPLIRTVWDGFVSAGINMVNTFLMYGPWNSSSSGTNTSSLFDAATSASSSPFNASTIATTSSISSLSSSIVDAFASIAGFPTSSTSN</sequence>
<dbReference type="AlphaFoldDB" id="A0A9Q0RP15"/>
<evidence type="ECO:0000256" key="9">
    <source>
        <dbReference type="RuleBase" id="RU363097"/>
    </source>
</evidence>
<dbReference type="Proteomes" id="UP001142055">
    <property type="component" value="Chromosome 2"/>
</dbReference>
<organism evidence="12 13">
    <name type="scientific">Blomia tropicalis</name>
    <name type="common">Mite</name>
    <dbReference type="NCBI Taxonomy" id="40697"/>
    <lineage>
        <taxon>Eukaryota</taxon>
        <taxon>Metazoa</taxon>
        <taxon>Ecdysozoa</taxon>
        <taxon>Arthropoda</taxon>
        <taxon>Chelicerata</taxon>
        <taxon>Arachnida</taxon>
        <taxon>Acari</taxon>
        <taxon>Acariformes</taxon>
        <taxon>Sarcoptiformes</taxon>
        <taxon>Astigmata</taxon>
        <taxon>Glycyphagoidea</taxon>
        <taxon>Echimyopodidae</taxon>
        <taxon>Blomia</taxon>
    </lineage>
</organism>
<evidence type="ECO:0000256" key="5">
    <source>
        <dbReference type="ARBA" id="ARBA00022989"/>
    </source>
</evidence>
<dbReference type="InterPro" id="IPR033640">
    <property type="entry name" value="FAR_C"/>
</dbReference>
<dbReference type="Gene3D" id="3.40.50.720">
    <property type="entry name" value="NAD(P)-binding Rossmann-like Domain"/>
    <property type="match status" value="1"/>
</dbReference>
<dbReference type="GO" id="GO:0102965">
    <property type="term" value="F:alcohol-forming long-chain fatty acyl-CoA reductase activity"/>
    <property type="evidence" value="ECO:0007669"/>
    <property type="project" value="UniProtKB-EC"/>
</dbReference>
<evidence type="ECO:0000259" key="11">
    <source>
        <dbReference type="Pfam" id="PF07993"/>
    </source>
</evidence>
<evidence type="ECO:0000256" key="7">
    <source>
        <dbReference type="ARBA" id="ARBA00023136"/>
    </source>
</evidence>
<keyword evidence="7" id="KW-0472">Membrane</keyword>
<dbReference type="GO" id="GO:0016020">
    <property type="term" value="C:membrane"/>
    <property type="evidence" value="ECO:0007669"/>
    <property type="project" value="UniProtKB-SubCell"/>
</dbReference>
<accession>A0A9Q0RP15</accession>
<dbReference type="FunFam" id="3.40.50.720:FF:000143">
    <property type="entry name" value="Fatty acyl-CoA reductase"/>
    <property type="match status" value="1"/>
</dbReference>
<proteinExistence type="inferred from homology"/>
<dbReference type="Pfam" id="PF07993">
    <property type="entry name" value="NAD_binding_4"/>
    <property type="match status" value="1"/>
</dbReference>
<dbReference type="InterPro" id="IPR036291">
    <property type="entry name" value="NAD(P)-bd_dom_sf"/>
</dbReference>
<comment type="caution">
    <text evidence="12">The sequence shown here is derived from an EMBL/GenBank/DDBJ whole genome shotgun (WGS) entry which is preliminary data.</text>
</comment>
<dbReference type="GO" id="GO:0035336">
    <property type="term" value="P:long-chain fatty-acyl-CoA metabolic process"/>
    <property type="evidence" value="ECO:0007669"/>
    <property type="project" value="TreeGrafter"/>
</dbReference>
<evidence type="ECO:0000313" key="12">
    <source>
        <dbReference type="EMBL" id="KAJ6221286.1"/>
    </source>
</evidence>
<keyword evidence="3 9" id="KW-0444">Lipid biosynthesis</keyword>
<comment type="subcellular location">
    <subcellularLocation>
        <location evidence="1">Membrane</location>
        <topology evidence="1">Multi-pass membrane protein</topology>
    </subcellularLocation>
</comment>
<dbReference type="EMBL" id="JAPWDV010000002">
    <property type="protein sequence ID" value="KAJ6221286.1"/>
    <property type="molecule type" value="Genomic_DNA"/>
</dbReference>
<dbReference type="OMA" id="THEWRFH"/>
<comment type="similarity">
    <text evidence="2 9">Belongs to the fatty acyl-CoA reductase family.</text>
</comment>